<proteinExistence type="predicted"/>
<accession>A0A699JTJ4</accession>
<feature type="non-terminal residue" evidence="2">
    <location>
        <position position="1"/>
    </location>
</feature>
<sequence>LRYGTDLDRGASHRSRSRLRYGTDLDRGASHRSRSRTMDTTIEQQAAMDEALVPHAQSAAIKMLTDVNINKLYQPWRSFVAIINKCLTGKSSCYDSLRLSQAQILDDYMFSTIKLVSRYQNTQQFGALLPIELTNEEIRNSNAYKEYYAIVTRAAPPKPNDSVRRTRSSFDISITPPTVAVSPRLTASAKGNKQLKRADNKGKDGDDDEEDEGDDGEEGDGDDDDDDEDDDGEEGDDDDAN</sequence>
<feature type="region of interest" description="Disordered" evidence="1">
    <location>
        <begin position="181"/>
        <end position="241"/>
    </location>
</feature>
<feature type="non-terminal residue" evidence="2">
    <location>
        <position position="241"/>
    </location>
</feature>
<dbReference type="EMBL" id="BKCJ010447464">
    <property type="protein sequence ID" value="GFA57036.1"/>
    <property type="molecule type" value="Genomic_DNA"/>
</dbReference>
<gene>
    <name evidence="2" type="ORF">Tci_629008</name>
</gene>
<evidence type="ECO:0000313" key="2">
    <source>
        <dbReference type="EMBL" id="GFA57036.1"/>
    </source>
</evidence>
<name>A0A699JTJ4_TANCI</name>
<protein>
    <submittedName>
        <fullName evidence="2">Uncharacterized protein</fullName>
    </submittedName>
</protein>
<comment type="caution">
    <text evidence="2">The sequence shown here is derived from an EMBL/GenBank/DDBJ whole genome shotgun (WGS) entry which is preliminary data.</text>
</comment>
<evidence type="ECO:0000256" key="1">
    <source>
        <dbReference type="SAM" id="MobiDB-lite"/>
    </source>
</evidence>
<organism evidence="2">
    <name type="scientific">Tanacetum cinerariifolium</name>
    <name type="common">Dalmatian daisy</name>
    <name type="synonym">Chrysanthemum cinerariifolium</name>
    <dbReference type="NCBI Taxonomy" id="118510"/>
    <lineage>
        <taxon>Eukaryota</taxon>
        <taxon>Viridiplantae</taxon>
        <taxon>Streptophyta</taxon>
        <taxon>Embryophyta</taxon>
        <taxon>Tracheophyta</taxon>
        <taxon>Spermatophyta</taxon>
        <taxon>Magnoliopsida</taxon>
        <taxon>eudicotyledons</taxon>
        <taxon>Gunneridae</taxon>
        <taxon>Pentapetalae</taxon>
        <taxon>asterids</taxon>
        <taxon>campanulids</taxon>
        <taxon>Asterales</taxon>
        <taxon>Asteraceae</taxon>
        <taxon>Asteroideae</taxon>
        <taxon>Anthemideae</taxon>
        <taxon>Anthemidinae</taxon>
        <taxon>Tanacetum</taxon>
    </lineage>
</organism>
<feature type="region of interest" description="Disordered" evidence="1">
    <location>
        <begin position="1"/>
        <end position="38"/>
    </location>
</feature>
<feature type="compositionally biased region" description="Basic and acidic residues" evidence="1">
    <location>
        <begin position="1"/>
        <end position="11"/>
    </location>
</feature>
<reference evidence="2" key="1">
    <citation type="journal article" date="2019" name="Sci. Rep.">
        <title>Draft genome of Tanacetum cinerariifolium, the natural source of mosquito coil.</title>
        <authorList>
            <person name="Yamashiro T."/>
            <person name="Shiraishi A."/>
            <person name="Satake H."/>
            <person name="Nakayama K."/>
        </authorList>
    </citation>
    <scope>NUCLEOTIDE SEQUENCE</scope>
</reference>
<dbReference type="AlphaFoldDB" id="A0A699JTJ4"/>
<dbReference type="InterPro" id="IPR016024">
    <property type="entry name" value="ARM-type_fold"/>
</dbReference>
<feature type="compositionally biased region" description="Acidic residues" evidence="1">
    <location>
        <begin position="205"/>
        <end position="241"/>
    </location>
</feature>
<dbReference type="SUPFAM" id="SSF48371">
    <property type="entry name" value="ARM repeat"/>
    <property type="match status" value="1"/>
</dbReference>